<reference evidence="9 10" key="1">
    <citation type="submission" date="2020-08" db="EMBL/GenBank/DDBJ databases">
        <authorList>
            <person name="Ren C."/>
            <person name="Gu Y."/>
            <person name="Xu Y."/>
        </authorList>
    </citation>
    <scope>NUCLEOTIDE SEQUENCE [LARGE SCALE GENOMIC DNA]</scope>
    <source>
        <strain evidence="9 10">LBM18003</strain>
    </source>
</reference>
<comment type="function">
    <text evidence="7">3'-5' exoribonuclease that releases 5'-nucleoside monophosphates and is involved in maturation of structured RNAs.</text>
</comment>
<dbReference type="PANTHER" id="PTHR23355">
    <property type="entry name" value="RIBONUCLEASE"/>
    <property type="match status" value="1"/>
</dbReference>
<organism evidence="9 10">
    <name type="scientific">Caproicibacterium amylolyticum</name>
    <dbReference type="NCBI Taxonomy" id="2766537"/>
    <lineage>
        <taxon>Bacteria</taxon>
        <taxon>Bacillati</taxon>
        <taxon>Bacillota</taxon>
        <taxon>Clostridia</taxon>
        <taxon>Eubacteriales</taxon>
        <taxon>Oscillospiraceae</taxon>
        <taxon>Caproicibacterium</taxon>
    </lineage>
</organism>
<evidence type="ECO:0000313" key="9">
    <source>
        <dbReference type="EMBL" id="QNO18683.1"/>
    </source>
</evidence>
<evidence type="ECO:0000256" key="5">
    <source>
        <dbReference type="ARBA" id="ARBA00022839"/>
    </source>
</evidence>
<dbReference type="CDD" id="cd04471">
    <property type="entry name" value="S1_RNase_R"/>
    <property type="match status" value="1"/>
</dbReference>
<dbReference type="NCBIfam" id="TIGR00358">
    <property type="entry name" value="3_prime_RNase"/>
    <property type="match status" value="1"/>
</dbReference>
<accession>A0A7G9WJ21</accession>
<keyword evidence="10" id="KW-1185">Reference proteome</keyword>
<dbReference type="InterPro" id="IPR011805">
    <property type="entry name" value="RNase_R"/>
</dbReference>
<dbReference type="NCBIfam" id="TIGR02063">
    <property type="entry name" value="RNase_R"/>
    <property type="match status" value="1"/>
</dbReference>
<dbReference type="PROSITE" id="PS50126">
    <property type="entry name" value="S1"/>
    <property type="match status" value="1"/>
</dbReference>
<dbReference type="EC" id="3.1.13.1" evidence="7"/>
<dbReference type="AlphaFoldDB" id="A0A7G9WJ21"/>
<dbReference type="Proteomes" id="UP000516046">
    <property type="component" value="Chromosome"/>
</dbReference>
<name>A0A7G9WJ21_9FIRM</name>
<dbReference type="GO" id="GO:0003723">
    <property type="term" value="F:RNA binding"/>
    <property type="evidence" value="ECO:0007669"/>
    <property type="project" value="UniProtKB-UniRule"/>
</dbReference>
<comment type="catalytic activity">
    <reaction evidence="1 7">
        <text>Exonucleolytic cleavage in the 3'- to 5'-direction to yield nucleoside 5'-phosphates.</text>
        <dbReference type="EC" id="3.1.13.1"/>
    </reaction>
</comment>
<evidence type="ECO:0000256" key="3">
    <source>
        <dbReference type="ARBA" id="ARBA00022722"/>
    </source>
</evidence>
<evidence type="ECO:0000256" key="7">
    <source>
        <dbReference type="HAMAP-Rule" id="MF_01895"/>
    </source>
</evidence>
<dbReference type="GO" id="GO:0006402">
    <property type="term" value="P:mRNA catabolic process"/>
    <property type="evidence" value="ECO:0007669"/>
    <property type="project" value="TreeGrafter"/>
</dbReference>
<dbReference type="Pfam" id="PF00773">
    <property type="entry name" value="RNB"/>
    <property type="match status" value="1"/>
</dbReference>
<dbReference type="Pfam" id="PF00575">
    <property type="entry name" value="S1"/>
    <property type="match status" value="1"/>
</dbReference>
<keyword evidence="6 7" id="KW-0694">RNA-binding</keyword>
<dbReference type="SMART" id="SM00316">
    <property type="entry name" value="S1"/>
    <property type="match status" value="1"/>
</dbReference>
<evidence type="ECO:0000313" key="10">
    <source>
        <dbReference type="Proteomes" id="UP000516046"/>
    </source>
</evidence>
<keyword evidence="5 7" id="KW-0269">Exonuclease</keyword>
<sequence length="712" mass="78517">MVEDIKKGILEALQSAGQNLSSRFLMRKLNIPEKYKNTFYLALNQLRSDNKISVDSRHMVQLNADDSQRVPAAIVSLSRTFAFARPDDGGEDMFLRGADLHGAFLGDSVILGNIRQGAKGPTCEVMEITERAGTIINGSIVDEGYGPELRPDAAIRFNIPIEEFVHCGAKIGDKVQTNVHRLPHSSHFAAQVMKTYGRCDCARICADSLIDSNSIRTVFPAEAKAEAQAIGSRKITEQDLNGRADFRDWPICTIDSASAKDLDDAISVVRTENGYRLGVHIADVSYYVRPGSALDDEARQRATSVYLPDRVVPMLPEEISNGVCSLNAGTDKLTFSGVMDFDKAGTMTHYEFHKSVIDSKVRGVYDEVNQIFDGTADETLLKKYAPVLDSLTAGRELAGILKANARKAGNFDIDSSESDFVLDENGKCIDVMPRHSGPSEQMIEQLMIAANQAAAKLGKEKKLPFVYRVHENPDPDRVDSLKELLVAIGLNPVCLAHTADVTAKDFAKVMEQAVGTPKEKVVSHQLLRTMAKARYDTKPLGHFGLALEDYCHFTSPIRRYPDTSIHRIMSAYLSGESKAEIDRKYTEFAAESAKHSSEREIKAMNTERSADDCYAAEYMEQHLGEEYEGIISGVTMRGVFVQLPNTVEGFVPVALFTDKHFEFDGQVSQIDEATRERMTIGDTLRVVSVAADVSSGRIDFAPAGYELENAKL</sequence>
<dbReference type="InterPro" id="IPR004476">
    <property type="entry name" value="RNase_II/RNase_R"/>
</dbReference>
<comment type="subcellular location">
    <subcellularLocation>
        <location evidence="7">Cytoplasm</location>
    </subcellularLocation>
</comment>
<proteinExistence type="inferred from homology"/>
<gene>
    <name evidence="7 9" type="primary">rnr</name>
    <name evidence="9" type="ORF">H6X83_03290</name>
</gene>
<dbReference type="HAMAP" id="MF_01895">
    <property type="entry name" value="RNase_R"/>
    <property type="match status" value="1"/>
</dbReference>
<dbReference type="InterPro" id="IPR001900">
    <property type="entry name" value="RNase_II/R"/>
</dbReference>
<dbReference type="EMBL" id="CP060696">
    <property type="protein sequence ID" value="QNO18683.1"/>
    <property type="molecule type" value="Genomic_DNA"/>
</dbReference>
<dbReference type="SMART" id="SM00955">
    <property type="entry name" value="RNB"/>
    <property type="match status" value="1"/>
</dbReference>
<dbReference type="KEGG" id="caml:H6X83_03290"/>
<dbReference type="InterPro" id="IPR012340">
    <property type="entry name" value="NA-bd_OB-fold"/>
</dbReference>
<dbReference type="InterPro" id="IPR050180">
    <property type="entry name" value="RNR_Ribonuclease"/>
</dbReference>
<keyword evidence="4 7" id="KW-0378">Hydrolase</keyword>
<feature type="domain" description="S1 motif" evidence="8">
    <location>
        <begin position="624"/>
        <end position="703"/>
    </location>
</feature>
<dbReference type="PANTHER" id="PTHR23355:SF9">
    <property type="entry name" value="DIS3-LIKE EXONUCLEASE 2"/>
    <property type="match status" value="1"/>
</dbReference>
<dbReference type="GO" id="GO:0005829">
    <property type="term" value="C:cytosol"/>
    <property type="evidence" value="ECO:0007669"/>
    <property type="project" value="TreeGrafter"/>
</dbReference>
<evidence type="ECO:0000256" key="6">
    <source>
        <dbReference type="ARBA" id="ARBA00022884"/>
    </source>
</evidence>
<evidence type="ECO:0000256" key="1">
    <source>
        <dbReference type="ARBA" id="ARBA00001849"/>
    </source>
</evidence>
<protein>
    <recommendedName>
        <fullName evidence="7">Ribonuclease R</fullName>
        <shortName evidence="7">RNase R</shortName>
        <ecNumber evidence="7">3.1.13.1</ecNumber>
    </recommendedName>
</protein>
<keyword evidence="3 7" id="KW-0540">Nuclease</keyword>
<dbReference type="GO" id="GO:0008859">
    <property type="term" value="F:exoribonuclease II activity"/>
    <property type="evidence" value="ECO:0007669"/>
    <property type="project" value="UniProtKB-UniRule"/>
</dbReference>
<evidence type="ECO:0000256" key="4">
    <source>
        <dbReference type="ARBA" id="ARBA00022801"/>
    </source>
</evidence>
<evidence type="ECO:0000256" key="2">
    <source>
        <dbReference type="ARBA" id="ARBA00022490"/>
    </source>
</evidence>
<evidence type="ECO:0000259" key="8">
    <source>
        <dbReference type="PROSITE" id="PS50126"/>
    </source>
</evidence>
<dbReference type="Gene3D" id="2.40.50.140">
    <property type="entry name" value="Nucleic acid-binding proteins"/>
    <property type="match status" value="1"/>
</dbReference>
<dbReference type="RefSeq" id="WP_212507750.1">
    <property type="nucleotide sequence ID" value="NZ_CP060696.1"/>
</dbReference>
<comment type="similarity">
    <text evidence="7">Belongs to the RNR ribonuclease family. RNase R subfamily.</text>
</comment>
<dbReference type="SUPFAM" id="SSF50249">
    <property type="entry name" value="Nucleic acid-binding proteins"/>
    <property type="match status" value="3"/>
</dbReference>
<keyword evidence="2 7" id="KW-0963">Cytoplasm</keyword>
<dbReference type="InterPro" id="IPR003029">
    <property type="entry name" value="S1_domain"/>
</dbReference>